<proteinExistence type="inferred from homology"/>
<dbReference type="InterPro" id="IPR004474">
    <property type="entry name" value="LytR_CpsA_psr"/>
</dbReference>
<keyword evidence="2" id="KW-0812">Transmembrane</keyword>
<evidence type="ECO:0000256" key="1">
    <source>
        <dbReference type="ARBA" id="ARBA00006068"/>
    </source>
</evidence>
<dbReference type="NCBIfam" id="TIGR00350">
    <property type="entry name" value="lytR_cpsA_psr"/>
    <property type="match status" value="1"/>
</dbReference>
<protein>
    <submittedName>
        <fullName evidence="4">LCP family protein</fullName>
    </submittedName>
</protein>
<comment type="similarity">
    <text evidence="1">Belongs to the LytR/CpsA/Psr (LCP) family.</text>
</comment>
<evidence type="ECO:0000313" key="5">
    <source>
        <dbReference type="Proteomes" id="UP000623269"/>
    </source>
</evidence>
<dbReference type="PANTHER" id="PTHR33392:SF6">
    <property type="entry name" value="POLYISOPRENYL-TEICHOIC ACID--PEPTIDOGLYCAN TEICHOIC ACID TRANSFERASE TAGU"/>
    <property type="match status" value="1"/>
</dbReference>
<organism evidence="4 5">
    <name type="scientific">Mobilitalea sibirica</name>
    <dbReference type="NCBI Taxonomy" id="1462919"/>
    <lineage>
        <taxon>Bacteria</taxon>
        <taxon>Bacillati</taxon>
        <taxon>Bacillota</taxon>
        <taxon>Clostridia</taxon>
        <taxon>Lachnospirales</taxon>
        <taxon>Lachnospiraceae</taxon>
        <taxon>Mobilitalea</taxon>
    </lineage>
</organism>
<keyword evidence="2" id="KW-1133">Transmembrane helix</keyword>
<dbReference type="InterPro" id="IPR050922">
    <property type="entry name" value="LytR/CpsA/Psr_CW_biosynth"/>
</dbReference>
<feature type="transmembrane region" description="Helical" evidence="2">
    <location>
        <begin position="45"/>
        <end position="65"/>
    </location>
</feature>
<evidence type="ECO:0000259" key="3">
    <source>
        <dbReference type="Pfam" id="PF03816"/>
    </source>
</evidence>
<keyword evidence="2" id="KW-0472">Membrane</keyword>
<reference evidence="4" key="1">
    <citation type="submission" date="2020-12" db="EMBL/GenBank/DDBJ databases">
        <title>M. sibirica DSM 26468T genome.</title>
        <authorList>
            <person name="Thieme N."/>
            <person name="Rettenmaier R."/>
            <person name="Zverlov V."/>
            <person name="Liebl W."/>
        </authorList>
    </citation>
    <scope>NUCLEOTIDE SEQUENCE</scope>
    <source>
        <strain evidence="4">DSM 26468</strain>
    </source>
</reference>
<evidence type="ECO:0000256" key="2">
    <source>
        <dbReference type="SAM" id="Phobius"/>
    </source>
</evidence>
<dbReference type="Pfam" id="PF03816">
    <property type="entry name" value="LytR_cpsA_psr"/>
    <property type="match status" value="1"/>
</dbReference>
<comment type="caution">
    <text evidence="4">The sequence shown here is derived from an EMBL/GenBank/DDBJ whole genome shotgun (WGS) entry which is preliminary data.</text>
</comment>
<dbReference type="AlphaFoldDB" id="A0A8J7H9D1"/>
<keyword evidence="5" id="KW-1185">Reference proteome</keyword>
<gene>
    <name evidence="4" type="ORF">I5677_08865</name>
</gene>
<dbReference type="EMBL" id="JAEAGR010000007">
    <property type="protein sequence ID" value="MBH1941000.1"/>
    <property type="molecule type" value="Genomic_DNA"/>
</dbReference>
<dbReference type="PANTHER" id="PTHR33392">
    <property type="entry name" value="POLYISOPRENYL-TEICHOIC ACID--PEPTIDOGLYCAN TEICHOIC ACID TRANSFERASE TAGU"/>
    <property type="match status" value="1"/>
</dbReference>
<name>A0A8J7H9D1_9FIRM</name>
<feature type="domain" description="Cell envelope-related transcriptional attenuator" evidence="3">
    <location>
        <begin position="130"/>
        <end position="285"/>
    </location>
</feature>
<dbReference type="RefSeq" id="WP_197661220.1">
    <property type="nucleotide sequence ID" value="NZ_JAEAGR010000007.1"/>
</dbReference>
<accession>A0A8J7H9D1</accession>
<evidence type="ECO:0000313" key="4">
    <source>
        <dbReference type="EMBL" id="MBH1941000.1"/>
    </source>
</evidence>
<dbReference type="Proteomes" id="UP000623269">
    <property type="component" value="Unassembled WGS sequence"/>
</dbReference>
<sequence length="386" mass="43404">MQDKRDEERLKQQVIDIMNEDRLINEQENLPNPQKAGTRKKKNHPVLKTVGIIAASLLIIILLIVGTKGGRNILYGMAGKFIYSNVNNEEIIKDYEEKGGSNLEDKALRQEAYVTNYLIFGIEEFGGARNTDSMMIASVNSKDKSIKLTSLLRDSYVEIPGYKPNKLNSAYAKGGARLLVDTIELNYKVKIEGYVSVNFNAFENIVDLLGGVSIELGKEEAKYLNKTNYISKKSNRNVKPGVNNLNGNQVMGYVRVRKVKTLGGANNDYGRVVRQQRALAAIFDSYISTKNIFKILPLTKECLGYVTTNLTQDQIEKAMATVVENRISTLDTFRIPVDGAFDAPKKYNGVGYPLVLDWEENRIELYQFLYNDTKEEAIEALASLDQ</sequence>
<dbReference type="Gene3D" id="3.40.630.190">
    <property type="entry name" value="LCP protein"/>
    <property type="match status" value="1"/>
</dbReference>